<evidence type="ECO:0000313" key="3">
    <source>
        <dbReference type="EMBL" id="MDX8417926.1"/>
    </source>
</evidence>
<reference evidence="3 4" key="1">
    <citation type="submission" date="2022-03" db="EMBL/GenBank/DDBJ databases">
        <title>Novel taxa within the pig intestine.</title>
        <authorList>
            <person name="Wylensek D."/>
            <person name="Bishof K."/>
            <person name="Afrizal A."/>
            <person name="Clavel T."/>
        </authorList>
    </citation>
    <scope>NUCLEOTIDE SEQUENCE [LARGE SCALE GENOMIC DNA]</scope>
    <source>
        <strain evidence="3 4">Cla-KB-P134</strain>
    </source>
</reference>
<gene>
    <name evidence="3" type="ORF">MOZ64_08780</name>
</gene>
<evidence type="ECO:0000259" key="2">
    <source>
        <dbReference type="Pfam" id="PF06605"/>
    </source>
</evidence>
<proteinExistence type="predicted"/>
<name>A0ABU4WPF9_9FIRM</name>
<dbReference type="Gene3D" id="1.20.5.320">
    <property type="entry name" value="6-Phosphogluconate Dehydrogenase, domain 3"/>
    <property type="match status" value="1"/>
</dbReference>
<dbReference type="EMBL" id="JALBUS010000014">
    <property type="protein sequence ID" value="MDX8417926.1"/>
    <property type="molecule type" value="Genomic_DNA"/>
</dbReference>
<comment type="caution">
    <text evidence="3">The sequence shown here is derived from an EMBL/GenBank/DDBJ whole genome shotgun (WGS) entry which is preliminary data.</text>
</comment>
<evidence type="ECO:0000313" key="4">
    <source>
        <dbReference type="Proteomes" id="UP001285244"/>
    </source>
</evidence>
<keyword evidence="4" id="KW-1185">Reference proteome</keyword>
<dbReference type="RefSeq" id="WP_320326192.1">
    <property type="nucleotide sequence ID" value="NZ_JALBUS010000014.1"/>
</dbReference>
<dbReference type="InterPro" id="IPR010572">
    <property type="entry name" value="Tail_dom"/>
</dbReference>
<feature type="region of interest" description="Disordered" evidence="1">
    <location>
        <begin position="537"/>
        <end position="559"/>
    </location>
</feature>
<evidence type="ECO:0000256" key="1">
    <source>
        <dbReference type="SAM" id="MobiDB-lite"/>
    </source>
</evidence>
<accession>A0ABU4WPF9</accession>
<dbReference type="Proteomes" id="UP001285244">
    <property type="component" value="Unassembled WGS sequence"/>
</dbReference>
<sequence length="1069" mass="118756">MTEMPRIAILSAYDEVCAFLDNSLDDTLHYWDDNLHTYLQGSAYTFEFTTEAWMDDATYLVEGNHLSFKYKDKGYYLNIVETEKDELEIKVTAYGLVFELLNEEVDTYEGKSMSFEAYVKAFNYEKSFDIGINEVSDKRISNKWEGTDTVLKRLYSLATVFDAELEFVTELNDDYSLNRIVLNVYREHDDTHQGMGQDRTGEVLRFGREVTGITKKSDITELCTAIRPTGKDGLQLNKLSGKKEYDSDGNVEFQVSGNNLLAPQARDRFPSLLKSSKNDRYIVKIWSYDTSDVNALYGQAKAELAKIMVPKVSYEVDSYVDANIGDTFTIEDTDYKPTLYLTARVTEQEICFTDPSASKTTFDNFEEVESQVDQSLINAMQKMIDAKRTFEVNIISSDGTVFKNSTGSTTLTAKVLANNQDASGEMTYRWYKDGISYSTGQTLAIFAKDITNTVTYRVEAIDANDVVRGATEVTCANVIDGDSSHIHIAYANSAEGSKDFSTSWFDGAMYFGIYTDDKETASETYTDYKWTRIKGEQGIQGPKGATGDTGPQGPRGPAGADGAMIPYSNLVVNGFGENKTLAPFAGGKFVLGDAPIDCYGYFNGGSSDFIPYDSNTEYVLSYWSRLNKNLSSGSSYFALVPYDIDKNFIYSYMTPGSNEYTYKLAKDVEAGDEYIYFEDLTNWSTGVYEWCIAFYNYTDSTGYTYPVGTYTRNVILYKNQSNVDKGNNRIKLDSPYSGVTIPKSTPVMQHKERSTYIYYGQSGACTSHEWTHWTNLSIKQTDDVTLKVTRYLRLGFSNNVADLAGVSLMPKGAKGDKGDKGDTGATGATGKDGISVTSVVIQYYLSTSSTSMTGGSWSADYPKWEPNKWVWIRQETTLSDGTKKYSDGKLWSNLNELYEMETSNSAEIINTNDSIKSTVEQVNTYHSELSDAIKSNTDALDAFKANVSGTYATKSEIAQTSQSIQASIKKAISDSTYQTVSNVKLDESGLHVGTSNTQTESKIDGSGLIVLDADGNILMNVTTTQSMIQNLKVTEKVQFGAHQIQAYDGEEADGSTVVGTALLWIGDVK</sequence>
<dbReference type="Pfam" id="PF06605">
    <property type="entry name" value="Prophage_tail"/>
    <property type="match status" value="1"/>
</dbReference>
<feature type="domain" description="Tail spike" evidence="2">
    <location>
        <begin position="126"/>
        <end position="367"/>
    </location>
</feature>
<protein>
    <recommendedName>
        <fullName evidence="2">Tail spike domain-containing protein</fullName>
    </recommendedName>
</protein>
<organism evidence="3 4">
    <name type="scientific">Absicoccus intestinalis</name>
    <dbReference type="NCBI Taxonomy" id="2926319"/>
    <lineage>
        <taxon>Bacteria</taxon>
        <taxon>Bacillati</taxon>
        <taxon>Bacillota</taxon>
        <taxon>Erysipelotrichia</taxon>
        <taxon>Erysipelotrichales</taxon>
        <taxon>Erysipelotrichaceae</taxon>
        <taxon>Absicoccus</taxon>
    </lineage>
</organism>